<reference evidence="1" key="1">
    <citation type="submission" date="2021-01" db="EMBL/GenBank/DDBJ databases">
        <title>Whole genome shotgun sequence of Actinocatenispora rupis NBRC 107355.</title>
        <authorList>
            <person name="Komaki H."/>
            <person name="Tamura T."/>
        </authorList>
    </citation>
    <scope>NUCLEOTIDE SEQUENCE</scope>
    <source>
        <strain evidence="1">NBRC 107355</strain>
    </source>
</reference>
<dbReference type="EMBL" id="BOMB01000008">
    <property type="protein sequence ID" value="GID10546.1"/>
    <property type="molecule type" value="Genomic_DNA"/>
</dbReference>
<comment type="caution">
    <text evidence="1">The sequence shown here is derived from an EMBL/GenBank/DDBJ whole genome shotgun (WGS) entry which is preliminary data.</text>
</comment>
<organism evidence="1 2">
    <name type="scientific">Actinocatenispora rupis</name>
    <dbReference type="NCBI Taxonomy" id="519421"/>
    <lineage>
        <taxon>Bacteria</taxon>
        <taxon>Bacillati</taxon>
        <taxon>Actinomycetota</taxon>
        <taxon>Actinomycetes</taxon>
        <taxon>Micromonosporales</taxon>
        <taxon>Micromonosporaceae</taxon>
        <taxon>Actinocatenispora</taxon>
    </lineage>
</organism>
<dbReference type="RefSeq" id="WP_203655864.1">
    <property type="nucleotide sequence ID" value="NZ_BAAAZM010000003.1"/>
</dbReference>
<gene>
    <name evidence="1" type="ORF">Aru02nite_14350</name>
</gene>
<proteinExistence type="predicted"/>
<evidence type="ECO:0000313" key="2">
    <source>
        <dbReference type="Proteomes" id="UP000612808"/>
    </source>
</evidence>
<evidence type="ECO:0000313" key="1">
    <source>
        <dbReference type="EMBL" id="GID10546.1"/>
    </source>
</evidence>
<keyword evidence="2" id="KW-1185">Reference proteome</keyword>
<accession>A0A8J3J2U0</accession>
<dbReference type="Proteomes" id="UP000612808">
    <property type="component" value="Unassembled WGS sequence"/>
</dbReference>
<sequence>MDVDPGRNHVVFAVSDGEGPVIEVPARADDALRQAWLIAVREHGVVAHTVREVFTEWEPSPADGAFLELTFPGVPVGYAFPRPADGDWDAAYAAARRTIEARAAEARPAAAPPADDDGMLLPILRTTTLPGASATLDVLPHRHLVPGRLAVTLARVAPTPHGTIGMSHLTYAQLGADDFDALLATAYAGVQRGLTVTGLRADDSDLIRMSREGWLAGSAVALPDFHRYVSGLLGADDLVVAVPCPDDLYVTAAGSGCVPALARMVAEAPQQTGEYLPSLLRVTANVVEVLAEGTPG</sequence>
<dbReference type="AlphaFoldDB" id="A0A8J3J2U0"/>
<protein>
    <submittedName>
        <fullName evidence="1">Uncharacterized protein</fullName>
    </submittedName>
</protein>
<name>A0A8J3J2U0_9ACTN</name>